<evidence type="ECO:0000313" key="2">
    <source>
        <dbReference type="WBParaSite" id="nRc.2.0.1.t00092-RA"/>
    </source>
</evidence>
<keyword evidence="1" id="KW-1185">Reference proteome</keyword>
<dbReference type="WBParaSite" id="nRc.2.0.1.t00092-RA">
    <property type="protein sequence ID" value="nRc.2.0.1.t00092-RA"/>
    <property type="gene ID" value="nRc.2.0.1.g00092"/>
</dbReference>
<dbReference type="Proteomes" id="UP000887565">
    <property type="component" value="Unplaced"/>
</dbReference>
<reference evidence="2" key="1">
    <citation type="submission" date="2022-11" db="UniProtKB">
        <authorList>
            <consortium name="WormBaseParasite"/>
        </authorList>
    </citation>
    <scope>IDENTIFICATION</scope>
</reference>
<organism evidence="1 2">
    <name type="scientific">Romanomermis culicivorax</name>
    <name type="common">Nematode worm</name>
    <dbReference type="NCBI Taxonomy" id="13658"/>
    <lineage>
        <taxon>Eukaryota</taxon>
        <taxon>Metazoa</taxon>
        <taxon>Ecdysozoa</taxon>
        <taxon>Nematoda</taxon>
        <taxon>Enoplea</taxon>
        <taxon>Dorylaimia</taxon>
        <taxon>Mermithida</taxon>
        <taxon>Mermithoidea</taxon>
        <taxon>Mermithidae</taxon>
        <taxon>Romanomermis</taxon>
    </lineage>
</organism>
<sequence length="174" mass="20123">MIEYELDIIAISMLSKTTTDMKLYVPKSVFPIHSVNWWCGATSLIFTSSNSTRVKSYPFLLKCVTFPLTHSRVIPEELIQSAGERKQHQPVDEEKFENIDDHSACKRGKKPKHKKKQFEILRRKGESCTLCVGSYAINERDNYSATLLEHAHENLDSKTPFHNWLFLRKLKPIA</sequence>
<proteinExistence type="predicted"/>
<name>A0A915HFC8_ROMCU</name>
<evidence type="ECO:0000313" key="1">
    <source>
        <dbReference type="Proteomes" id="UP000887565"/>
    </source>
</evidence>
<accession>A0A915HFC8</accession>
<dbReference type="AlphaFoldDB" id="A0A915HFC8"/>
<protein>
    <submittedName>
        <fullName evidence="2">Uncharacterized protein</fullName>
    </submittedName>
</protein>